<accession>A0A0J8B207</accession>
<evidence type="ECO:0000259" key="2">
    <source>
        <dbReference type="Pfam" id="PF05118"/>
    </source>
</evidence>
<feature type="domain" description="Aspartyl/asparaginy/proline hydroxylase" evidence="2">
    <location>
        <begin position="2"/>
        <end position="45"/>
    </location>
</feature>
<dbReference type="Proteomes" id="UP000035740">
    <property type="component" value="Unassembled WGS sequence"/>
</dbReference>
<dbReference type="OrthoDB" id="438431at2759"/>
<reference evidence="3 4" key="1">
    <citation type="journal article" date="2014" name="Nature">
        <title>The genome of the recently domesticated crop plant sugar beet (Beta vulgaris).</title>
        <authorList>
            <person name="Dohm J.C."/>
            <person name="Minoche A.E."/>
            <person name="Holtgrawe D."/>
            <person name="Capella-Gutierrez S."/>
            <person name="Zakrzewski F."/>
            <person name="Tafer H."/>
            <person name="Rupp O."/>
            <person name="Sorensen T.R."/>
            <person name="Stracke R."/>
            <person name="Reinhardt R."/>
            <person name="Goesmann A."/>
            <person name="Kraft T."/>
            <person name="Schulz B."/>
            <person name="Stadler P.F."/>
            <person name="Schmidt T."/>
            <person name="Gabaldon T."/>
            <person name="Lehrach H."/>
            <person name="Weisshaar B."/>
            <person name="Himmelbauer H."/>
        </authorList>
    </citation>
    <scope>NUCLEOTIDE SEQUENCE [LARGE SCALE GENOMIC DNA]</scope>
    <source>
        <tissue evidence="3">Taproot</tissue>
    </source>
</reference>
<keyword evidence="4" id="KW-1185">Reference proteome</keyword>
<comment type="similarity">
    <text evidence="1">Belongs to the aspartyl/asparaginyl beta-hydroxylase family.</text>
</comment>
<evidence type="ECO:0000313" key="3">
    <source>
        <dbReference type="EMBL" id="KMS93917.1"/>
    </source>
</evidence>
<gene>
    <name evidence="3" type="ORF">BVRB_026620</name>
</gene>
<dbReference type="InterPro" id="IPR007803">
    <property type="entry name" value="Asp/Arg/Pro-Hydrxlase"/>
</dbReference>
<dbReference type="AlphaFoldDB" id="A0A0J8B207"/>
<sequence>MFRAGDYQTSWRPGYVFVFDDVYTHEAWNYTNQERVSLILDFPRPGHLTGDSGGQDVGHGKGLEYLDSLTRQHGWTDI</sequence>
<dbReference type="SUPFAM" id="SSF51197">
    <property type="entry name" value="Clavaminate synthase-like"/>
    <property type="match status" value="1"/>
</dbReference>
<evidence type="ECO:0000256" key="1">
    <source>
        <dbReference type="ARBA" id="ARBA00007730"/>
    </source>
</evidence>
<dbReference type="EMBL" id="KQ097716">
    <property type="protein sequence ID" value="KMS93917.1"/>
    <property type="molecule type" value="Genomic_DNA"/>
</dbReference>
<proteinExistence type="inferred from homology"/>
<evidence type="ECO:0000313" key="4">
    <source>
        <dbReference type="Proteomes" id="UP000035740"/>
    </source>
</evidence>
<dbReference type="InterPro" id="IPR027443">
    <property type="entry name" value="IPNS-like_sf"/>
</dbReference>
<dbReference type="Pfam" id="PF05118">
    <property type="entry name" value="Asp_Arg_Hydrox"/>
    <property type="match status" value="1"/>
</dbReference>
<dbReference type="Gramene" id="KMS93917">
    <property type="protein sequence ID" value="KMS93917"/>
    <property type="gene ID" value="BVRB_026620"/>
</dbReference>
<dbReference type="Gene3D" id="2.60.120.330">
    <property type="entry name" value="B-lactam Antibiotic, Isopenicillin N Synthase, Chain"/>
    <property type="match status" value="1"/>
</dbReference>
<name>A0A0J8B207_BETVV</name>
<organism evidence="3 4">
    <name type="scientific">Beta vulgaris subsp. vulgaris</name>
    <name type="common">Beet</name>
    <dbReference type="NCBI Taxonomy" id="3555"/>
    <lineage>
        <taxon>Eukaryota</taxon>
        <taxon>Viridiplantae</taxon>
        <taxon>Streptophyta</taxon>
        <taxon>Embryophyta</taxon>
        <taxon>Tracheophyta</taxon>
        <taxon>Spermatophyta</taxon>
        <taxon>Magnoliopsida</taxon>
        <taxon>eudicotyledons</taxon>
        <taxon>Gunneridae</taxon>
        <taxon>Pentapetalae</taxon>
        <taxon>Caryophyllales</taxon>
        <taxon>Chenopodiaceae</taxon>
        <taxon>Betoideae</taxon>
        <taxon>Beta</taxon>
    </lineage>
</organism>
<protein>
    <recommendedName>
        <fullName evidence="2">Aspartyl/asparaginy/proline hydroxylase domain-containing protein</fullName>
    </recommendedName>
</protein>